<dbReference type="EMBL" id="BAABME010011159">
    <property type="protein sequence ID" value="GAA0183329.1"/>
    <property type="molecule type" value="Genomic_DNA"/>
</dbReference>
<accession>A0AAV3RQR9</accession>
<evidence type="ECO:0000313" key="2">
    <source>
        <dbReference type="Proteomes" id="UP001454036"/>
    </source>
</evidence>
<evidence type="ECO:0000313" key="1">
    <source>
        <dbReference type="EMBL" id="GAA0183329.1"/>
    </source>
</evidence>
<keyword evidence="2" id="KW-1185">Reference proteome</keyword>
<proteinExistence type="predicted"/>
<gene>
    <name evidence="1" type="ORF">LIER_30757</name>
</gene>
<sequence>MVDPFMDKFGESIVADEDERTLMELLHMLLLTEETRKKYCEYHKDHGHDTDECRLLKSEIEKLIRRD</sequence>
<comment type="caution">
    <text evidence="1">The sequence shown here is derived from an EMBL/GenBank/DDBJ whole genome shotgun (WGS) entry which is preliminary data.</text>
</comment>
<name>A0AAV3RQR9_LITER</name>
<reference evidence="1 2" key="1">
    <citation type="submission" date="2024-01" db="EMBL/GenBank/DDBJ databases">
        <title>The complete chloroplast genome sequence of Lithospermum erythrorhizon: insights into the phylogenetic relationship among Boraginaceae species and the maternal lineages of purple gromwells.</title>
        <authorList>
            <person name="Okada T."/>
            <person name="Watanabe K."/>
        </authorList>
    </citation>
    <scope>NUCLEOTIDE SEQUENCE [LARGE SCALE GENOMIC DNA]</scope>
</reference>
<organism evidence="1 2">
    <name type="scientific">Lithospermum erythrorhizon</name>
    <name type="common">Purple gromwell</name>
    <name type="synonym">Lithospermum officinale var. erythrorhizon</name>
    <dbReference type="NCBI Taxonomy" id="34254"/>
    <lineage>
        <taxon>Eukaryota</taxon>
        <taxon>Viridiplantae</taxon>
        <taxon>Streptophyta</taxon>
        <taxon>Embryophyta</taxon>
        <taxon>Tracheophyta</taxon>
        <taxon>Spermatophyta</taxon>
        <taxon>Magnoliopsida</taxon>
        <taxon>eudicotyledons</taxon>
        <taxon>Gunneridae</taxon>
        <taxon>Pentapetalae</taxon>
        <taxon>asterids</taxon>
        <taxon>lamiids</taxon>
        <taxon>Boraginales</taxon>
        <taxon>Boraginaceae</taxon>
        <taxon>Boraginoideae</taxon>
        <taxon>Lithospermeae</taxon>
        <taxon>Lithospermum</taxon>
    </lineage>
</organism>
<dbReference type="Proteomes" id="UP001454036">
    <property type="component" value="Unassembled WGS sequence"/>
</dbReference>
<protein>
    <submittedName>
        <fullName evidence="1">Uncharacterized protein</fullName>
    </submittedName>
</protein>
<dbReference type="AlphaFoldDB" id="A0AAV3RQR9"/>